<evidence type="ECO:0000256" key="5">
    <source>
        <dbReference type="ARBA" id="ARBA00022832"/>
    </source>
</evidence>
<keyword evidence="4" id="KW-0597">Phosphoprotein</keyword>
<feature type="non-terminal residue" evidence="21">
    <location>
        <position position="1"/>
    </location>
</feature>
<sequence>VKNLMASTLRLHGKIDFLVNNGGGQFSSPVSMMSAKGWKAVIDTNLNGTFLCCKE</sequence>
<keyword evidence="6" id="KW-0521">NADP</keyword>
<evidence type="ECO:0000256" key="17">
    <source>
        <dbReference type="ARBA" id="ARBA00049108"/>
    </source>
</evidence>
<comment type="subcellular location">
    <subcellularLocation>
        <location evidence="1">Peroxisome</location>
    </subcellularLocation>
</comment>
<dbReference type="SUPFAM" id="SSF51735">
    <property type="entry name" value="NAD(P)-binding Rossmann-fold domains"/>
    <property type="match status" value="1"/>
</dbReference>
<keyword evidence="8" id="KW-0443">Lipid metabolism</keyword>
<dbReference type="InterPro" id="IPR052388">
    <property type="entry name" value="Peroxisomal_t2-enoyl-CoA_red"/>
</dbReference>
<dbReference type="GO" id="GO:0005777">
    <property type="term" value="C:peroxisome"/>
    <property type="evidence" value="ECO:0007669"/>
    <property type="project" value="UniProtKB-SubCell"/>
</dbReference>
<proteinExistence type="predicted"/>
<keyword evidence="3" id="KW-0444">Lipid biosynthesis</keyword>
<dbReference type="EMBL" id="JAMKFB020000011">
    <property type="protein sequence ID" value="KAL0180983.1"/>
    <property type="molecule type" value="Genomic_DNA"/>
</dbReference>
<evidence type="ECO:0000256" key="13">
    <source>
        <dbReference type="ARBA" id="ARBA00038849"/>
    </source>
</evidence>
<dbReference type="PANTHER" id="PTHR24317">
    <property type="entry name" value="PEROXISOMAL TRANS-2-ENOYL-COA REDUCTASE"/>
    <property type="match status" value="1"/>
</dbReference>
<dbReference type="AlphaFoldDB" id="A0ABD0Q3X8"/>
<evidence type="ECO:0000256" key="16">
    <source>
        <dbReference type="ARBA" id="ARBA00048686"/>
    </source>
</evidence>
<evidence type="ECO:0000313" key="22">
    <source>
        <dbReference type="Proteomes" id="UP001529510"/>
    </source>
</evidence>
<dbReference type="EC" id="1.3.1.38" evidence="13"/>
<dbReference type="Proteomes" id="UP001529510">
    <property type="component" value="Unassembled WGS sequence"/>
</dbReference>
<reference evidence="21 22" key="1">
    <citation type="submission" date="2024-05" db="EMBL/GenBank/DDBJ databases">
        <title>Genome sequencing and assembly of Indian major carp, Cirrhinus mrigala (Hamilton, 1822).</title>
        <authorList>
            <person name="Mohindra V."/>
            <person name="Chowdhury L.M."/>
            <person name="Lal K."/>
            <person name="Jena J.K."/>
        </authorList>
    </citation>
    <scope>NUCLEOTIDE SEQUENCE [LARGE SCALE GENOMIC DNA]</scope>
    <source>
        <strain evidence="21">CM1030</strain>
        <tissue evidence="21">Blood</tissue>
    </source>
</reference>
<evidence type="ECO:0000256" key="9">
    <source>
        <dbReference type="ARBA" id="ARBA00023140"/>
    </source>
</evidence>
<keyword evidence="9" id="KW-0576">Peroxisome</keyword>
<comment type="catalytic activity">
    <reaction evidence="15">
        <text>(2E)-dodecenoyl-CoA + NADPH + H(+) = dodecanoyl-CoA + NADP(+)</text>
        <dbReference type="Rhea" id="RHEA:44964"/>
        <dbReference type="ChEBI" id="CHEBI:15378"/>
        <dbReference type="ChEBI" id="CHEBI:57330"/>
        <dbReference type="ChEBI" id="CHEBI:57375"/>
        <dbReference type="ChEBI" id="CHEBI:57783"/>
        <dbReference type="ChEBI" id="CHEBI:58349"/>
    </reaction>
    <physiologicalReaction direction="left-to-right" evidence="15">
        <dbReference type="Rhea" id="RHEA:44965"/>
    </physiologicalReaction>
</comment>
<comment type="pathway">
    <text evidence="2">Lipid metabolism.</text>
</comment>
<evidence type="ECO:0000256" key="8">
    <source>
        <dbReference type="ARBA" id="ARBA00023098"/>
    </source>
</evidence>
<dbReference type="Gene3D" id="3.40.50.720">
    <property type="entry name" value="NAD(P)-binding Rossmann-like Domain"/>
    <property type="match status" value="1"/>
</dbReference>
<comment type="catalytic activity">
    <reaction evidence="20">
        <text>(2E)-octenoyl-CoA + NADPH + H(+) = octanoyl-CoA + NADP(+)</text>
        <dbReference type="Rhea" id="RHEA:44952"/>
        <dbReference type="ChEBI" id="CHEBI:15378"/>
        <dbReference type="ChEBI" id="CHEBI:57386"/>
        <dbReference type="ChEBI" id="CHEBI:57783"/>
        <dbReference type="ChEBI" id="CHEBI:58349"/>
        <dbReference type="ChEBI" id="CHEBI:62242"/>
    </reaction>
    <physiologicalReaction direction="left-to-right" evidence="20">
        <dbReference type="Rhea" id="RHEA:44953"/>
    </physiologicalReaction>
</comment>
<comment type="function">
    <text evidence="11">Participates in chain elongation of fatty acids. Catalyzes the reduction of trans-2-enoyl-CoAs of varying chain lengths from 6:1 to 16:1, having maximum activity with 10:1 CoA. Has no 2,4-dienoyl-CoA reductase activity.</text>
</comment>
<evidence type="ECO:0000256" key="3">
    <source>
        <dbReference type="ARBA" id="ARBA00022516"/>
    </source>
</evidence>
<evidence type="ECO:0000256" key="15">
    <source>
        <dbReference type="ARBA" id="ARBA00047570"/>
    </source>
</evidence>
<dbReference type="InterPro" id="IPR002347">
    <property type="entry name" value="SDR_fam"/>
</dbReference>
<evidence type="ECO:0000256" key="7">
    <source>
        <dbReference type="ARBA" id="ARBA00023002"/>
    </source>
</evidence>
<evidence type="ECO:0000256" key="19">
    <source>
        <dbReference type="ARBA" id="ARBA00049386"/>
    </source>
</evidence>
<dbReference type="GO" id="GO:0019166">
    <property type="term" value="F:trans-2-enoyl-CoA reductase (NADPH) activity"/>
    <property type="evidence" value="ECO:0007669"/>
    <property type="project" value="UniProtKB-EC"/>
</dbReference>
<evidence type="ECO:0000256" key="2">
    <source>
        <dbReference type="ARBA" id="ARBA00005189"/>
    </source>
</evidence>
<gene>
    <name evidence="21" type="ORF">M9458_023389</name>
</gene>
<comment type="subunit">
    <text evidence="12">Interacts with PEX5, probably required to target it into peroxisomes.</text>
</comment>
<dbReference type="GO" id="GO:0006633">
    <property type="term" value="P:fatty acid biosynthetic process"/>
    <property type="evidence" value="ECO:0007669"/>
    <property type="project" value="UniProtKB-KW"/>
</dbReference>
<feature type="non-terminal residue" evidence="21">
    <location>
        <position position="55"/>
    </location>
</feature>
<accession>A0ABD0Q3X8</accession>
<dbReference type="PANTHER" id="PTHR24317:SF7">
    <property type="entry name" value="PEROXISOMAL TRANS-2-ENOYL-COA REDUCTASE"/>
    <property type="match status" value="1"/>
</dbReference>
<comment type="catalytic activity">
    <reaction evidence="19">
        <text>(2E)-decenoyl-CoA + NADPH + H(+) = decanoyl-CoA + NADP(+)</text>
        <dbReference type="Rhea" id="RHEA:44960"/>
        <dbReference type="ChEBI" id="CHEBI:15378"/>
        <dbReference type="ChEBI" id="CHEBI:57783"/>
        <dbReference type="ChEBI" id="CHEBI:58349"/>
        <dbReference type="ChEBI" id="CHEBI:61406"/>
        <dbReference type="ChEBI" id="CHEBI:61430"/>
    </reaction>
    <physiologicalReaction direction="left-to-right" evidence="19">
        <dbReference type="Rhea" id="RHEA:44961"/>
    </physiologicalReaction>
</comment>
<evidence type="ECO:0000256" key="20">
    <source>
        <dbReference type="ARBA" id="ARBA00049559"/>
    </source>
</evidence>
<keyword evidence="5" id="KW-0276">Fatty acid metabolism</keyword>
<evidence type="ECO:0000256" key="12">
    <source>
        <dbReference type="ARBA" id="ARBA00038622"/>
    </source>
</evidence>
<evidence type="ECO:0000256" key="1">
    <source>
        <dbReference type="ARBA" id="ARBA00004275"/>
    </source>
</evidence>
<name>A0ABD0Q3X8_CIRMR</name>
<keyword evidence="22" id="KW-1185">Reference proteome</keyword>
<evidence type="ECO:0000256" key="10">
    <source>
        <dbReference type="ARBA" id="ARBA00023160"/>
    </source>
</evidence>
<evidence type="ECO:0000256" key="18">
    <source>
        <dbReference type="ARBA" id="ARBA00049251"/>
    </source>
</evidence>
<comment type="catalytic activity">
    <reaction evidence="16">
        <text>(2E)-tetradecenoyl-CoA + NADPH + H(+) = tetradecanoyl-CoA + NADP(+)</text>
        <dbReference type="Rhea" id="RHEA:44968"/>
        <dbReference type="ChEBI" id="CHEBI:15378"/>
        <dbReference type="ChEBI" id="CHEBI:57385"/>
        <dbReference type="ChEBI" id="CHEBI:57783"/>
        <dbReference type="ChEBI" id="CHEBI:58349"/>
        <dbReference type="ChEBI" id="CHEBI:61405"/>
    </reaction>
    <physiologicalReaction direction="left-to-right" evidence="16">
        <dbReference type="Rhea" id="RHEA:44969"/>
    </physiologicalReaction>
</comment>
<dbReference type="InterPro" id="IPR036291">
    <property type="entry name" value="NAD(P)-bd_dom_sf"/>
</dbReference>
<comment type="catalytic activity">
    <reaction evidence="17">
        <text>(2E)-hexenoyl-CoA + NADPH + H(+) = hexanoyl-CoA + NADP(+)</text>
        <dbReference type="Rhea" id="RHEA:44956"/>
        <dbReference type="ChEBI" id="CHEBI:15378"/>
        <dbReference type="ChEBI" id="CHEBI:57783"/>
        <dbReference type="ChEBI" id="CHEBI:58349"/>
        <dbReference type="ChEBI" id="CHEBI:62077"/>
        <dbReference type="ChEBI" id="CHEBI:62620"/>
    </reaction>
    <physiologicalReaction direction="left-to-right" evidence="17">
        <dbReference type="Rhea" id="RHEA:44957"/>
    </physiologicalReaction>
</comment>
<keyword evidence="7" id="KW-0560">Oxidoreductase</keyword>
<evidence type="ECO:0000256" key="4">
    <source>
        <dbReference type="ARBA" id="ARBA00022553"/>
    </source>
</evidence>
<comment type="caution">
    <text evidence="21">The sequence shown here is derived from an EMBL/GenBank/DDBJ whole genome shotgun (WGS) entry which is preliminary data.</text>
</comment>
<evidence type="ECO:0000256" key="14">
    <source>
        <dbReference type="ARBA" id="ARBA00041063"/>
    </source>
</evidence>
<evidence type="ECO:0000256" key="6">
    <source>
        <dbReference type="ARBA" id="ARBA00022857"/>
    </source>
</evidence>
<comment type="catalytic activity">
    <reaction evidence="18">
        <text>a (2E)-enoyl-CoA + NADPH + H(+) = a 2,3-saturated acyl-CoA + NADP(+)</text>
        <dbReference type="Rhea" id="RHEA:33763"/>
        <dbReference type="ChEBI" id="CHEBI:15378"/>
        <dbReference type="ChEBI" id="CHEBI:57783"/>
        <dbReference type="ChEBI" id="CHEBI:58349"/>
        <dbReference type="ChEBI" id="CHEBI:58856"/>
        <dbReference type="ChEBI" id="CHEBI:65111"/>
        <dbReference type="EC" id="1.3.1.38"/>
    </reaction>
    <physiologicalReaction direction="left-to-right" evidence="18">
        <dbReference type="Rhea" id="RHEA:33764"/>
    </physiologicalReaction>
</comment>
<protein>
    <recommendedName>
        <fullName evidence="14">Peroxisomal trans-2-enoyl-CoA reductase</fullName>
        <ecNumber evidence="13">1.3.1.38</ecNumber>
    </recommendedName>
</protein>
<dbReference type="Pfam" id="PF00106">
    <property type="entry name" value="adh_short"/>
    <property type="match status" value="1"/>
</dbReference>
<evidence type="ECO:0000313" key="21">
    <source>
        <dbReference type="EMBL" id="KAL0180983.1"/>
    </source>
</evidence>
<organism evidence="21 22">
    <name type="scientific">Cirrhinus mrigala</name>
    <name type="common">Mrigala</name>
    <dbReference type="NCBI Taxonomy" id="683832"/>
    <lineage>
        <taxon>Eukaryota</taxon>
        <taxon>Metazoa</taxon>
        <taxon>Chordata</taxon>
        <taxon>Craniata</taxon>
        <taxon>Vertebrata</taxon>
        <taxon>Euteleostomi</taxon>
        <taxon>Actinopterygii</taxon>
        <taxon>Neopterygii</taxon>
        <taxon>Teleostei</taxon>
        <taxon>Ostariophysi</taxon>
        <taxon>Cypriniformes</taxon>
        <taxon>Cyprinidae</taxon>
        <taxon>Labeoninae</taxon>
        <taxon>Labeonini</taxon>
        <taxon>Cirrhinus</taxon>
    </lineage>
</organism>
<keyword evidence="10" id="KW-0275">Fatty acid biosynthesis</keyword>
<evidence type="ECO:0000256" key="11">
    <source>
        <dbReference type="ARBA" id="ARBA00037124"/>
    </source>
</evidence>